<organism evidence="2 3">
    <name type="scientific">Helicobacter equorum</name>
    <dbReference type="NCBI Taxonomy" id="361872"/>
    <lineage>
        <taxon>Bacteria</taxon>
        <taxon>Pseudomonadati</taxon>
        <taxon>Campylobacterota</taxon>
        <taxon>Epsilonproteobacteria</taxon>
        <taxon>Campylobacterales</taxon>
        <taxon>Helicobacteraceae</taxon>
        <taxon>Helicobacter</taxon>
    </lineage>
</organism>
<gene>
    <name evidence="2" type="ORF">CQA54_03475</name>
</gene>
<feature type="transmembrane region" description="Helical" evidence="1">
    <location>
        <begin position="112"/>
        <end position="137"/>
    </location>
</feature>
<keyword evidence="3" id="KW-1185">Reference proteome</keyword>
<comment type="caution">
    <text evidence="2">The sequence shown here is derived from an EMBL/GenBank/DDBJ whole genome shotgun (WGS) entry which is preliminary data.</text>
</comment>
<name>A0A3D8ISM5_9HELI</name>
<evidence type="ECO:0000313" key="3">
    <source>
        <dbReference type="Proteomes" id="UP000256514"/>
    </source>
</evidence>
<feature type="transmembrane region" description="Helical" evidence="1">
    <location>
        <begin position="12"/>
        <end position="30"/>
    </location>
</feature>
<keyword evidence="1" id="KW-0472">Membrane</keyword>
<feature type="transmembrane region" description="Helical" evidence="1">
    <location>
        <begin position="320"/>
        <end position="338"/>
    </location>
</feature>
<proteinExistence type="predicted"/>
<evidence type="ECO:0000313" key="2">
    <source>
        <dbReference type="EMBL" id="RDU67990.1"/>
    </source>
</evidence>
<evidence type="ECO:0008006" key="4">
    <source>
        <dbReference type="Google" id="ProtNLM"/>
    </source>
</evidence>
<feature type="transmembrane region" description="Helical" evidence="1">
    <location>
        <begin position="216"/>
        <end position="238"/>
    </location>
</feature>
<accession>A0A3D8ISM5</accession>
<dbReference type="OrthoDB" id="5328570at2"/>
<protein>
    <recommendedName>
        <fullName evidence="4">Glycosyltransferase RgtA/B/C/D-like domain-containing protein</fullName>
    </recommendedName>
</protein>
<dbReference type="Proteomes" id="UP000256514">
    <property type="component" value="Unassembled WGS sequence"/>
</dbReference>
<feature type="transmembrane region" description="Helical" evidence="1">
    <location>
        <begin position="293"/>
        <end position="314"/>
    </location>
</feature>
<dbReference type="AlphaFoldDB" id="A0A3D8ISM5"/>
<keyword evidence="1" id="KW-0812">Transmembrane</keyword>
<feature type="transmembrane region" description="Helical" evidence="1">
    <location>
        <begin position="143"/>
        <end position="160"/>
    </location>
</feature>
<feature type="transmembrane region" description="Helical" evidence="1">
    <location>
        <begin position="80"/>
        <end position="100"/>
    </location>
</feature>
<evidence type="ECO:0000256" key="1">
    <source>
        <dbReference type="SAM" id="Phobius"/>
    </source>
</evidence>
<feature type="transmembrane region" description="Helical" evidence="1">
    <location>
        <begin position="345"/>
        <end position="367"/>
    </location>
</feature>
<feature type="transmembrane region" description="Helical" evidence="1">
    <location>
        <begin position="188"/>
        <end position="204"/>
    </location>
</feature>
<reference evidence="2 3" key="1">
    <citation type="submission" date="2018-04" db="EMBL/GenBank/DDBJ databases">
        <title>Novel Campyloabacter and Helicobacter Species and Strains.</title>
        <authorList>
            <person name="Mannion A.J."/>
            <person name="Shen Z."/>
            <person name="Fox J.G."/>
        </authorList>
    </citation>
    <scope>NUCLEOTIDE SEQUENCE [LARGE SCALE GENOMIC DNA]</scope>
    <source>
        <strain evidence="2 3">MIT 12-6600</strain>
    </source>
</reference>
<dbReference type="EMBL" id="NXLT01000002">
    <property type="protein sequence ID" value="RDU67990.1"/>
    <property type="molecule type" value="Genomic_DNA"/>
</dbReference>
<sequence length="538" mass="62035">MHPLYGIFVESVFWLLVVGYAILVASWANFSVIDDHTFIKTLFIGEHIPFFISVDGGRFYPLDGQEWNVLSYLFSPNAKIFYAFNALCLIVVVWCLRYALLRFVHSYTQSLYARYVVYGFILLCIFSPTFITAWLRLFVPERMEFVFFSLFLACYMHVVYTHANVKSWIVLALGVVCANFALYYKETAFVMLGAFGFMHFILGYKQSLRIHKVFDIALVASSVVWLLVYIIVVVVHKHTTGSYGDTPYNQLLVMTKVIFTYVLQEPFLFLAVPLFVLYRIFMVLSKKSSCIPLLDASLVAALVLCAEYIVLKIGDIHYPLPAYIFGLVGLVGMGVYYWRQRIIRVIYIVCLVLYISNSIFVSAYQFAFYKVVPNNFQDTLGFLSAYTKDHPNTHIYLEGVNRASGVEVYHSFGSWLKFYGAEDFDLYSDTQVDNILLGKEEPNSPYSVFRSNAIVPKQSGDIVILTPYTLLNITQEQFKEFEQRYELLHISDFGYEIPRLGIKAFIKAFMHNKGAQGEVMLNQNIYGLPLYFYIYKVR</sequence>
<keyword evidence="1" id="KW-1133">Transmembrane helix</keyword>
<feature type="transmembrane region" description="Helical" evidence="1">
    <location>
        <begin position="258"/>
        <end position="281"/>
    </location>
</feature>